<comment type="caution">
    <text evidence="1">The sequence shown here is derived from an EMBL/GenBank/DDBJ whole genome shotgun (WGS) entry which is preliminary data.</text>
</comment>
<evidence type="ECO:0000313" key="1">
    <source>
        <dbReference type="EMBL" id="CAI9584091.1"/>
    </source>
</evidence>
<proteinExistence type="predicted"/>
<gene>
    <name evidence="1" type="ORF">SPARVUS_LOCUS9933448</name>
</gene>
<dbReference type="Proteomes" id="UP001162483">
    <property type="component" value="Unassembled WGS sequence"/>
</dbReference>
<reference evidence="1" key="1">
    <citation type="submission" date="2023-05" db="EMBL/GenBank/DDBJ databases">
        <authorList>
            <person name="Stuckert A."/>
        </authorList>
    </citation>
    <scope>NUCLEOTIDE SEQUENCE</scope>
</reference>
<dbReference type="EMBL" id="CATNWA010015518">
    <property type="protein sequence ID" value="CAI9584091.1"/>
    <property type="molecule type" value="Genomic_DNA"/>
</dbReference>
<accession>A0ABN9EJZ0</accession>
<sequence>MGMGYSYPISCRKQYNTCASNEEKDFMASTEVLVCVQGQTDNSWGPRAIG</sequence>
<evidence type="ECO:0000313" key="2">
    <source>
        <dbReference type="Proteomes" id="UP001162483"/>
    </source>
</evidence>
<organism evidence="1 2">
    <name type="scientific">Staurois parvus</name>
    <dbReference type="NCBI Taxonomy" id="386267"/>
    <lineage>
        <taxon>Eukaryota</taxon>
        <taxon>Metazoa</taxon>
        <taxon>Chordata</taxon>
        <taxon>Craniata</taxon>
        <taxon>Vertebrata</taxon>
        <taxon>Euteleostomi</taxon>
        <taxon>Amphibia</taxon>
        <taxon>Batrachia</taxon>
        <taxon>Anura</taxon>
        <taxon>Neobatrachia</taxon>
        <taxon>Ranoidea</taxon>
        <taxon>Ranidae</taxon>
        <taxon>Staurois</taxon>
    </lineage>
</organism>
<keyword evidence="2" id="KW-1185">Reference proteome</keyword>
<protein>
    <submittedName>
        <fullName evidence="1">Uncharacterized protein</fullName>
    </submittedName>
</protein>
<name>A0ABN9EJZ0_9NEOB</name>